<comment type="caution">
    <text evidence="1">The sequence shown here is derived from an EMBL/GenBank/DDBJ whole genome shotgun (WGS) entry which is preliminary data.</text>
</comment>
<evidence type="ECO:0000313" key="2">
    <source>
        <dbReference type="Proteomes" id="UP000499080"/>
    </source>
</evidence>
<gene>
    <name evidence="1" type="ORF">AVEN_270644_1</name>
</gene>
<evidence type="ECO:0000313" key="1">
    <source>
        <dbReference type="EMBL" id="GBN05159.1"/>
    </source>
</evidence>
<sequence length="46" mass="5223">MYDEFKILSQAGRDGVAFTPWVTLPGVYTPDVLRPLLDENLLRPMS</sequence>
<name>A0A4Y2KSM4_ARAVE</name>
<organism evidence="1 2">
    <name type="scientific">Araneus ventricosus</name>
    <name type="common">Orbweaver spider</name>
    <name type="synonym">Epeira ventricosa</name>
    <dbReference type="NCBI Taxonomy" id="182803"/>
    <lineage>
        <taxon>Eukaryota</taxon>
        <taxon>Metazoa</taxon>
        <taxon>Ecdysozoa</taxon>
        <taxon>Arthropoda</taxon>
        <taxon>Chelicerata</taxon>
        <taxon>Arachnida</taxon>
        <taxon>Araneae</taxon>
        <taxon>Araneomorphae</taxon>
        <taxon>Entelegynae</taxon>
        <taxon>Araneoidea</taxon>
        <taxon>Araneidae</taxon>
        <taxon>Araneus</taxon>
    </lineage>
</organism>
<proteinExistence type="predicted"/>
<dbReference type="Proteomes" id="UP000499080">
    <property type="component" value="Unassembled WGS sequence"/>
</dbReference>
<reference evidence="1 2" key="1">
    <citation type="journal article" date="2019" name="Sci. Rep.">
        <title>Orb-weaving spider Araneus ventricosus genome elucidates the spidroin gene catalogue.</title>
        <authorList>
            <person name="Kono N."/>
            <person name="Nakamura H."/>
            <person name="Ohtoshi R."/>
            <person name="Moran D.A.P."/>
            <person name="Shinohara A."/>
            <person name="Yoshida Y."/>
            <person name="Fujiwara M."/>
            <person name="Mori M."/>
            <person name="Tomita M."/>
            <person name="Arakawa K."/>
        </authorList>
    </citation>
    <scope>NUCLEOTIDE SEQUENCE [LARGE SCALE GENOMIC DNA]</scope>
</reference>
<dbReference type="EMBL" id="BGPR01115818">
    <property type="protein sequence ID" value="GBN05159.1"/>
    <property type="molecule type" value="Genomic_DNA"/>
</dbReference>
<keyword evidence="2" id="KW-1185">Reference proteome</keyword>
<accession>A0A4Y2KSM4</accession>
<dbReference type="AlphaFoldDB" id="A0A4Y2KSM4"/>
<feature type="non-terminal residue" evidence="1">
    <location>
        <position position="46"/>
    </location>
</feature>
<protein>
    <submittedName>
        <fullName evidence="1">Uncharacterized protein</fullName>
    </submittedName>
</protein>